<organism evidence="2 3">
    <name type="scientific">Acaulospora morrowiae</name>
    <dbReference type="NCBI Taxonomy" id="94023"/>
    <lineage>
        <taxon>Eukaryota</taxon>
        <taxon>Fungi</taxon>
        <taxon>Fungi incertae sedis</taxon>
        <taxon>Mucoromycota</taxon>
        <taxon>Glomeromycotina</taxon>
        <taxon>Glomeromycetes</taxon>
        <taxon>Diversisporales</taxon>
        <taxon>Acaulosporaceae</taxon>
        <taxon>Acaulospora</taxon>
    </lineage>
</organism>
<reference evidence="2" key="1">
    <citation type="submission" date="2021-06" db="EMBL/GenBank/DDBJ databases">
        <authorList>
            <person name="Kallberg Y."/>
            <person name="Tangrot J."/>
            <person name="Rosling A."/>
        </authorList>
    </citation>
    <scope>NUCLEOTIDE SEQUENCE</scope>
    <source>
        <strain evidence="2">CL551</strain>
    </source>
</reference>
<protein>
    <submittedName>
        <fullName evidence="2">17195_t:CDS:1</fullName>
    </submittedName>
</protein>
<name>A0A9N8YY94_9GLOM</name>
<feature type="region of interest" description="Disordered" evidence="1">
    <location>
        <begin position="62"/>
        <end position="94"/>
    </location>
</feature>
<evidence type="ECO:0000256" key="1">
    <source>
        <dbReference type="SAM" id="MobiDB-lite"/>
    </source>
</evidence>
<evidence type="ECO:0000313" key="2">
    <source>
        <dbReference type="EMBL" id="CAG8463651.1"/>
    </source>
</evidence>
<dbReference type="OrthoDB" id="2445520at2759"/>
<evidence type="ECO:0000313" key="3">
    <source>
        <dbReference type="Proteomes" id="UP000789342"/>
    </source>
</evidence>
<dbReference type="AlphaFoldDB" id="A0A9N8YY94"/>
<accession>A0A9N8YY94</accession>
<gene>
    <name evidence="2" type="ORF">AMORRO_LOCUS1522</name>
</gene>
<keyword evidence="3" id="KW-1185">Reference proteome</keyword>
<comment type="caution">
    <text evidence="2">The sequence shown here is derived from an EMBL/GenBank/DDBJ whole genome shotgun (WGS) entry which is preliminary data.</text>
</comment>
<feature type="compositionally biased region" description="Polar residues" evidence="1">
    <location>
        <begin position="62"/>
        <end position="74"/>
    </location>
</feature>
<proteinExistence type="predicted"/>
<dbReference type="Proteomes" id="UP000789342">
    <property type="component" value="Unassembled WGS sequence"/>
</dbReference>
<dbReference type="EMBL" id="CAJVPV010000574">
    <property type="protein sequence ID" value="CAG8463651.1"/>
    <property type="molecule type" value="Genomic_DNA"/>
</dbReference>
<sequence>MILNVNISCLKEAPKGPDITEQGEKGISIAEQWLFEPTKDVSQSSVNSDVIDLQTENVSASNISDITPNSSHFVTASGKDTHEQIVSPEDLDDSDEIELTKNQNIELDLIRDLRNNMLIVTPDPIEIPLEDI</sequence>